<organism evidence="3 4">
    <name type="scientific">Solimonas aquatica</name>
    <dbReference type="NCBI Taxonomy" id="489703"/>
    <lineage>
        <taxon>Bacteria</taxon>
        <taxon>Pseudomonadati</taxon>
        <taxon>Pseudomonadota</taxon>
        <taxon>Gammaproteobacteria</taxon>
        <taxon>Nevskiales</taxon>
        <taxon>Nevskiaceae</taxon>
        <taxon>Solimonas</taxon>
    </lineage>
</organism>
<sequence>MRRLILGALLCVPFAGHAESLSAVQACMQANVSKELRVHAFTLTTTESDGATRVISGRMALTSTQSAEGQFQLRAVLRVSQPDSFAGAAYLVREVGDPQDSAMYVYLPSIRAVRAVYDNFGDGALLGSDFSYRDLKQLQSGFSGSQLSLEGEDRVEGRRSFRLTLTPASGTWEYSSVKFWVDAQSCVPLKAQYLQGEHAVKELSVPATGLRQAGKSWYATQLRMNNLDNGTQTVLSLADIDAPKIPSPELFNVQTFFLPGSL</sequence>
<gene>
    <name evidence="3" type="ORF">SAMN04488038_114117</name>
</gene>
<dbReference type="AlphaFoldDB" id="A0A1H9KZZ1"/>
<protein>
    <recommendedName>
        <fullName evidence="2">Uncharacterized protein TP-0789 domain-containing protein</fullName>
    </recommendedName>
</protein>
<evidence type="ECO:0000313" key="4">
    <source>
        <dbReference type="Proteomes" id="UP000199233"/>
    </source>
</evidence>
<evidence type="ECO:0000259" key="2">
    <source>
        <dbReference type="Pfam" id="PF17131"/>
    </source>
</evidence>
<dbReference type="OrthoDB" id="9803781at2"/>
<dbReference type="RefSeq" id="WP_093288954.1">
    <property type="nucleotide sequence ID" value="NZ_FOFS01000014.1"/>
</dbReference>
<dbReference type="STRING" id="489703.SAMN04488038_114117"/>
<keyword evidence="1" id="KW-0732">Signal</keyword>
<feature type="signal peptide" evidence="1">
    <location>
        <begin position="1"/>
        <end position="18"/>
    </location>
</feature>
<proteinExistence type="predicted"/>
<dbReference type="InterPro" id="IPR033399">
    <property type="entry name" value="TP_0789-like"/>
</dbReference>
<dbReference type="Pfam" id="PF17131">
    <property type="entry name" value="LolA_like"/>
    <property type="match status" value="1"/>
</dbReference>
<feature type="chain" id="PRO_5011669255" description="Uncharacterized protein TP-0789 domain-containing protein" evidence="1">
    <location>
        <begin position="19"/>
        <end position="262"/>
    </location>
</feature>
<evidence type="ECO:0000313" key="3">
    <source>
        <dbReference type="EMBL" id="SER04811.1"/>
    </source>
</evidence>
<accession>A0A1H9KZZ1</accession>
<evidence type="ECO:0000256" key="1">
    <source>
        <dbReference type="SAM" id="SignalP"/>
    </source>
</evidence>
<dbReference type="Gene3D" id="2.50.20.10">
    <property type="entry name" value="Lipoprotein localisation LolA/LolB/LppX"/>
    <property type="match status" value="1"/>
</dbReference>
<dbReference type="EMBL" id="FOFS01000014">
    <property type="protein sequence ID" value="SER04811.1"/>
    <property type="molecule type" value="Genomic_DNA"/>
</dbReference>
<dbReference type="CDD" id="cd16329">
    <property type="entry name" value="LolA_like"/>
    <property type="match status" value="1"/>
</dbReference>
<keyword evidence="4" id="KW-1185">Reference proteome</keyword>
<feature type="domain" description="Uncharacterized protein TP-0789" evidence="2">
    <location>
        <begin position="75"/>
        <end position="253"/>
    </location>
</feature>
<dbReference type="Proteomes" id="UP000199233">
    <property type="component" value="Unassembled WGS sequence"/>
</dbReference>
<reference evidence="3 4" key="1">
    <citation type="submission" date="2016-10" db="EMBL/GenBank/DDBJ databases">
        <authorList>
            <person name="de Groot N.N."/>
        </authorList>
    </citation>
    <scope>NUCLEOTIDE SEQUENCE [LARGE SCALE GENOMIC DNA]</scope>
    <source>
        <strain evidence="3 4">DSM 25927</strain>
    </source>
</reference>
<name>A0A1H9KZZ1_9GAMM</name>